<keyword evidence="8" id="KW-1185">Reference proteome</keyword>
<dbReference type="InterPro" id="IPR008920">
    <property type="entry name" value="TF_FadR/GntR_C"/>
</dbReference>
<reference evidence="6 10" key="1">
    <citation type="submission" date="2015-02" db="EMBL/GenBank/DDBJ databases">
        <title>Physiological reanalysis, assessment of diazotrophy, and genome sequences of multiple isolates of Streptomyces thermoautotrophicus.</title>
        <authorList>
            <person name="MacKellar D.C."/>
            <person name="Lieber L."/>
            <person name="Norman J."/>
            <person name="Bolger A."/>
            <person name="Tobin C."/>
            <person name="Murray J.W."/>
            <person name="Prell J."/>
        </authorList>
    </citation>
    <scope>NUCLEOTIDE SEQUENCE [LARGE SCALE GENOMIC DNA]</scope>
    <source>
        <strain evidence="6 10">UBT1</strain>
    </source>
</reference>
<evidence type="ECO:0000313" key="6">
    <source>
        <dbReference type="EMBL" id="KWX00460.1"/>
    </source>
</evidence>
<dbReference type="SMART" id="SM00895">
    <property type="entry name" value="FCD"/>
    <property type="match status" value="1"/>
</dbReference>
<keyword evidence="1" id="KW-0805">Transcription regulation</keyword>
<dbReference type="Pfam" id="PF07729">
    <property type="entry name" value="FCD"/>
    <property type="match status" value="1"/>
</dbReference>
<dbReference type="PANTHER" id="PTHR43537:SF41">
    <property type="entry name" value="TRANSCRIPTIONAL REGULATORY PROTEIN"/>
    <property type="match status" value="1"/>
</dbReference>
<dbReference type="SUPFAM" id="SSF48008">
    <property type="entry name" value="GntR ligand-binding domain-like"/>
    <property type="match status" value="1"/>
</dbReference>
<evidence type="ECO:0000256" key="3">
    <source>
        <dbReference type="ARBA" id="ARBA00023163"/>
    </source>
</evidence>
<dbReference type="SUPFAM" id="SSF46785">
    <property type="entry name" value="Winged helix' DNA-binding domain"/>
    <property type="match status" value="1"/>
</dbReference>
<dbReference type="RefSeq" id="WP_066892543.1">
    <property type="nucleotide sequence ID" value="NZ_JYIJ01000018.1"/>
</dbReference>
<evidence type="ECO:0000256" key="2">
    <source>
        <dbReference type="ARBA" id="ARBA00023125"/>
    </source>
</evidence>
<dbReference type="EMBL" id="JYIK01001072">
    <property type="protein sequence ID" value="KWX07143.1"/>
    <property type="molecule type" value="Genomic_DNA"/>
</dbReference>
<keyword evidence="2" id="KW-0238">DNA-binding</keyword>
<dbReference type="AlphaFoldDB" id="A0A132MHS8"/>
<dbReference type="PROSITE" id="PS50949">
    <property type="entry name" value="HTH_GNTR"/>
    <property type="match status" value="1"/>
</dbReference>
<evidence type="ECO:0000313" key="5">
    <source>
        <dbReference type="EMBL" id="KWW97315.1"/>
    </source>
</evidence>
<evidence type="ECO:0000259" key="4">
    <source>
        <dbReference type="PROSITE" id="PS50949"/>
    </source>
</evidence>
<keyword evidence="3" id="KW-0804">Transcription</keyword>
<dbReference type="STRING" id="1469144.LI90_4405"/>
<comment type="caution">
    <text evidence="5">The sequence shown here is derived from an EMBL/GenBank/DDBJ whole genome shotgun (WGS) entry which is preliminary data.</text>
</comment>
<dbReference type="Proteomes" id="UP000070188">
    <property type="component" value="Unassembled WGS sequence"/>
</dbReference>
<dbReference type="InterPro" id="IPR011711">
    <property type="entry name" value="GntR_C"/>
</dbReference>
<dbReference type="SMART" id="SM00345">
    <property type="entry name" value="HTH_GNTR"/>
    <property type="match status" value="1"/>
</dbReference>
<sequence>MTAARRRPPTAQEFVLSELRRAILSRELRPGEPIRQDALADRLGVSRVPLREALKVLEGEGQVVYRPRCGYKVADLSLDDLLEVYLIRRLLESEAVRQAVAKLTAEDLAALAAAQQEVEKASETQDVAAMAEANRRFHFGLFERCGMPRLVRLIRLLWDATDAYRSLYYGQHANRARVNLEHRAILAALHRRDTERVVRLLEEHRNHAVEELSKVIGSAEDKPAAGLR</sequence>
<dbReference type="Pfam" id="PF00392">
    <property type="entry name" value="GntR"/>
    <property type="match status" value="1"/>
</dbReference>
<evidence type="ECO:0000313" key="8">
    <source>
        <dbReference type="Proteomes" id="UP000070188"/>
    </source>
</evidence>
<dbReference type="Gene3D" id="1.10.10.10">
    <property type="entry name" value="Winged helix-like DNA-binding domain superfamily/Winged helix DNA-binding domain"/>
    <property type="match status" value="1"/>
</dbReference>
<dbReference type="Proteomes" id="UP000070659">
    <property type="component" value="Unassembled WGS sequence"/>
</dbReference>
<dbReference type="InterPro" id="IPR036390">
    <property type="entry name" value="WH_DNA-bd_sf"/>
</dbReference>
<dbReference type="OrthoDB" id="5182935at2"/>
<reference evidence="8" key="4">
    <citation type="submission" date="2015-04" db="EMBL/GenBank/DDBJ databases">
        <title>Physiological reanalysis, assessment of diazotrophy, and genome sequences of multiple isolates of Streptomyces thermoautotrophicus.</title>
        <authorList>
            <person name="MacKellar D.C."/>
            <person name="Lieber L."/>
            <person name="Norman J."/>
            <person name="Bolger A."/>
            <person name="Tobin C."/>
            <person name="Murray J.W."/>
            <person name="Chang R."/>
            <person name="Ford T."/>
            <person name="Nguyen P.Q."/>
            <person name="Woodward J."/>
            <person name="Permingeat H."/>
            <person name="Joshi N.S."/>
            <person name="Silver P.A."/>
            <person name="Usadel B."/>
            <person name="Rutherford A.W."/>
            <person name="Friesen M."/>
            <person name="Prell J."/>
        </authorList>
    </citation>
    <scope>NUCLEOTIDE SEQUENCE [LARGE SCALE GENOMIC DNA]</scope>
    <source>
        <strain evidence="8">H1</strain>
    </source>
</reference>
<proteinExistence type="predicted"/>
<organism evidence="5 8">
    <name type="scientific">Carbonactinospora thermoautotrophica</name>
    <dbReference type="NCBI Taxonomy" id="1469144"/>
    <lineage>
        <taxon>Bacteria</taxon>
        <taxon>Bacillati</taxon>
        <taxon>Actinomycetota</taxon>
        <taxon>Actinomycetes</taxon>
        <taxon>Kitasatosporales</taxon>
        <taxon>Carbonactinosporaceae</taxon>
        <taxon>Carbonactinospora</taxon>
    </lineage>
</organism>
<evidence type="ECO:0000313" key="7">
    <source>
        <dbReference type="EMBL" id="KWX07143.1"/>
    </source>
</evidence>
<reference evidence="5" key="3">
    <citation type="submission" date="2015-04" db="EMBL/GenBank/DDBJ databases">
        <title>Physiological reanalysis, assessment of diazotrophy, and genome sequences of multiple isolates of Streptomyces thermoautotrophicus.</title>
        <authorList>
            <person name="MacKellar D.C."/>
            <person name="Lieber L."/>
            <person name="Norman J."/>
            <person name="Bolger A."/>
            <person name="Tobin C."/>
            <person name="Murray J.W."/>
            <person name="Woodward J."/>
            <person name="Friesen M."/>
            <person name="Prell J."/>
        </authorList>
    </citation>
    <scope>NUCLEOTIDE SEQUENCE [LARGE SCALE GENOMIC DNA]</scope>
    <source>
        <strain evidence="5">H1</strain>
    </source>
</reference>
<gene>
    <name evidence="5" type="ORF">LI90_4405</name>
    <name evidence="6" type="ORF">TH66_16985</name>
    <name evidence="7" type="ORF">TR74_19745</name>
</gene>
<dbReference type="EMBL" id="JYIJ01000018">
    <property type="protein sequence ID" value="KWX00460.1"/>
    <property type="molecule type" value="Genomic_DNA"/>
</dbReference>
<evidence type="ECO:0000256" key="1">
    <source>
        <dbReference type="ARBA" id="ARBA00023015"/>
    </source>
</evidence>
<dbReference type="EMBL" id="LAXD01000003">
    <property type="protein sequence ID" value="KWW97315.1"/>
    <property type="molecule type" value="Genomic_DNA"/>
</dbReference>
<name>A0A132MHS8_9ACTN</name>
<dbReference type="InterPro" id="IPR036388">
    <property type="entry name" value="WH-like_DNA-bd_sf"/>
</dbReference>
<reference evidence="9" key="2">
    <citation type="submission" date="2015-02" db="EMBL/GenBank/DDBJ databases">
        <title>Physiological reanalysis, assessment of diazotrophy, and genome sequences of multiple isolates of Streptomyces thermoautotrophicus.</title>
        <authorList>
            <person name="MacKellar D.C."/>
            <person name="Lieber L."/>
            <person name="Norman J."/>
            <person name="Bolger A."/>
            <person name="Tobin C."/>
            <person name="Murray J.W."/>
            <person name="Friesen M."/>
            <person name="Prell J."/>
        </authorList>
    </citation>
    <scope>NUCLEOTIDE SEQUENCE [LARGE SCALE GENOMIC DNA]</scope>
    <source>
        <strain evidence="9">UBT1</strain>
    </source>
</reference>
<dbReference type="GO" id="GO:0003677">
    <property type="term" value="F:DNA binding"/>
    <property type="evidence" value="ECO:0007669"/>
    <property type="project" value="UniProtKB-KW"/>
</dbReference>
<dbReference type="GO" id="GO:0003700">
    <property type="term" value="F:DNA-binding transcription factor activity"/>
    <property type="evidence" value="ECO:0007669"/>
    <property type="project" value="InterPro"/>
</dbReference>
<dbReference type="PANTHER" id="PTHR43537">
    <property type="entry name" value="TRANSCRIPTIONAL REGULATOR, GNTR FAMILY"/>
    <property type="match status" value="1"/>
</dbReference>
<dbReference type="Gene3D" id="1.20.120.530">
    <property type="entry name" value="GntR ligand-binding domain-like"/>
    <property type="match status" value="1"/>
</dbReference>
<feature type="domain" description="HTH gntR-type" evidence="4">
    <location>
        <begin position="9"/>
        <end position="76"/>
    </location>
</feature>
<dbReference type="PATRIC" id="fig|1469144.10.peg.4657"/>
<evidence type="ECO:0000313" key="9">
    <source>
        <dbReference type="Proteomes" id="UP000070598"/>
    </source>
</evidence>
<evidence type="ECO:0000313" key="10">
    <source>
        <dbReference type="Proteomes" id="UP000070659"/>
    </source>
</evidence>
<dbReference type="Proteomes" id="UP000070598">
    <property type="component" value="Unassembled WGS sequence"/>
</dbReference>
<accession>A0A132MHS8</accession>
<protein>
    <submittedName>
        <fullName evidence="5 6">Transcriptional regulator</fullName>
    </submittedName>
</protein>
<dbReference type="InterPro" id="IPR000524">
    <property type="entry name" value="Tscrpt_reg_HTH_GntR"/>
</dbReference>